<name>A0A857LP76_9ACTN</name>
<dbReference type="RefSeq" id="WP_005185098.1">
    <property type="nucleotide sequence ID" value="NZ_CP045804.1"/>
</dbReference>
<organism evidence="5">
    <name type="scientific">Gordonia amarae</name>
    <dbReference type="NCBI Taxonomy" id="36821"/>
    <lineage>
        <taxon>Bacteria</taxon>
        <taxon>Bacillati</taxon>
        <taxon>Actinomycetota</taxon>
        <taxon>Actinomycetes</taxon>
        <taxon>Mycobacteriales</taxon>
        <taxon>Gordoniaceae</taxon>
        <taxon>Gordonia</taxon>
    </lineage>
</organism>
<dbReference type="AlphaFoldDB" id="A0A857LP76"/>
<dbReference type="GO" id="GO:0004252">
    <property type="term" value="F:serine-type endopeptidase activity"/>
    <property type="evidence" value="ECO:0007669"/>
    <property type="project" value="InterPro"/>
</dbReference>
<gene>
    <name evidence="5" type="ORF">GII30_02415</name>
</gene>
<protein>
    <submittedName>
        <fullName evidence="5">MarP family serine protease</fullName>
    </submittedName>
</protein>
<proteinExistence type="predicted"/>
<reference evidence="5" key="1">
    <citation type="journal article" date="2021" name="Nat. Microbiol.">
        <title>Cocultivation of an ultrasmall environmental parasitic bacterium with lytic ability against bacteria associated with wastewater foams.</title>
        <authorList>
            <person name="Batinovic S."/>
            <person name="Rose J.J.A."/>
            <person name="Ratcliffe J."/>
            <person name="Seviour R.J."/>
            <person name="Petrovski S."/>
        </authorList>
    </citation>
    <scope>NUCLEOTIDE SEQUENCE</scope>
    <source>
        <strain evidence="5">CON44</strain>
    </source>
</reference>
<dbReference type="SUPFAM" id="SSF50494">
    <property type="entry name" value="Trypsin-like serine proteases"/>
    <property type="match status" value="1"/>
</dbReference>
<keyword evidence="4" id="KW-0472">Membrane</keyword>
<evidence type="ECO:0000313" key="5">
    <source>
        <dbReference type="EMBL" id="QHN38185.1"/>
    </source>
</evidence>
<keyword evidence="5" id="KW-0645">Protease</keyword>
<keyword evidence="5" id="KW-0378">Hydrolase</keyword>
<dbReference type="InterPro" id="IPR009003">
    <property type="entry name" value="Peptidase_S1_PA"/>
</dbReference>
<dbReference type="GO" id="GO:0016020">
    <property type="term" value="C:membrane"/>
    <property type="evidence" value="ECO:0007669"/>
    <property type="project" value="UniProtKB-SubCell"/>
</dbReference>
<dbReference type="InterPro" id="IPR043504">
    <property type="entry name" value="Peptidase_S1_PA_chymotrypsin"/>
</dbReference>
<evidence type="ECO:0000256" key="4">
    <source>
        <dbReference type="ARBA" id="ARBA00023136"/>
    </source>
</evidence>
<dbReference type="PANTHER" id="PTHR22939">
    <property type="entry name" value="SERINE PROTEASE FAMILY S1C HTRA-RELATED"/>
    <property type="match status" value="1"/>
</dbReference>
<dbReference type="Pfam" id="PF02674">
    <property type="entry name" value="Colicin_V"/>
    <property type="match status" value="1"/>
</dbReference>
<dbReference type="InterPro" id="IPR003825">
    <property type="entry name" value="Colicin-V_CvpA"/>
</dbReference>
<dbReference type="NCBIfam" id="NF033740">
    <property type="entry name" value="MarP_fam_protase"/>
    <property type="match status" value="1"/>
</dbReference>
<dbReference type="PANTHER" id="PTHR22939:SF129">
    <property type="entry name" value="SERINE PROTEASE HTRA2, MITOCHONDRIAL"/>
    <property type="match status" value="1"/>
</dbReference>
<evidence type="ECO:0000256" key="3">
    <source>
        <dbReference type="ARBA" id="ARBA00022989"/>
    </source>
</evidence>
<dbReference type="GO" id="GO:0006508">
    <property type="term" value="P:proteolysis"/>
    <property type="evidence" value="ECO:0007669"/>
    <property type="project" value="UniProtKB-KW"/>
</dbReference>
<keyword evidence="2" id="KW-0812">Transmembrane</keyword>
<dbReference type="PRINTS" id="PR00834">
    <property type="entry name" value="PROTEASES2C"/>
</dbReference>
<dbReference type="InterPro" id="IPR001940">
    <property type="entry name" value="Peptidase_S1C"/>
</dbReference>
<accession>A0A857LP76</accession>
<evidence type="ECO:0000256" key="1">
    <source>
        <dbReference type="ARBA" id="ARBA00004141"/>
    </source>
</evidence>
<dbReference type="Pfam" id="PF13365">
    <property type="entry name" value="Trypsin_2"/>
    <property type="match status" value="1"/>
</dbReference>
<dbReference type="GO" id="GO:0009403">
    <property type="term" value="P:toxin biosynthetic process"/>
    <property type="evidence" value="ECO:0007669"/>
    <property type="project" value="InterPro"/>
</dbReference>
<dbReference type="Gene3D" id="2.40.10.10">
    <property type="entry name" value="Trypsin-like serine proteases"/>
    <property type="match status" value="2"/>
</dbReference>
<evidence type="ECO:0000256" key="2">
    <source>
        <dbReference type="ARBA" id="ARBA00022692"/>
    </source>
</evidence>
<sequence length="399" mass="41294">MTDSVWVDLIVVGVAILVGISGYRQGAIASALAFIGVLTGAVAGILLAPKLMEQVDSRETRLFIGIALLVVLVISGQVAGLVLGRAARGGMRSQAARVVDSVVGVVLQVVAVIIAAWLLAIPVSNSGPPKVAGAVRDSSVLGVVDDLAPQWLRNLPNDFSALLDNSGLPEVIGPFGRAPVTSVAPPDDTLAQTRVVSRVRPSVVKIVGVAPSCRQELEGSGFVVSPERVMTNAHVVAGTRRLTVEAESGEQLTARVVLFDYNNDVAVLDVPGLTAPALDFAGKQASTGDDAVSLGFPGGGPFTATAVRVRNVIRLSGPNIYGSQQVRREVYTVRGQIRQGNSGGPLINSKGEVLGVVFGASQDPADETGFVLTAEQVSTDLQTSANRSARVSTHSCIGD</sequence>
<dbReference type="InterPro" id="IPR047680">
    <property type="entry name" value="MarP-like"/>
</dbReference>
<keyword evidence="3" id="KW-1133">Transmembrane helix</keyword>
<comment type="subcellular location">
    <subcellularLocation>
        <location evidence="1">Membrane</location>
        <topology evidence="1">Multi-pass membrane protein</topology>
    </subcellularLocation>
</comment>
<dbReference type="EMBL" id="CP045810">
    <property type="protein sequence ID" value="QHN38185.1"/>
    <property type="molecule type" value="Genomic_DNA"/>
</dbReference>